<keyword evidence="1" id="KW-0805">Transcription regulation</keyword>
<organism evidence="5">
    <name type="scientific">hydrothermal vent metagenome</name>
    <dbReference type="NCBI Taxonomy" id="652676"/>
    <lineage>
        <taxon>unclassified sequences</taxon>
        <taxon>metagenomes</taxon>
        <taxon>ecological metagenomes</taxon>
    </lineage>
</organism>
<evidence type="ECO:0000256" key="3">
    <source>
        <dbReference type="ARBA" id="ARBA00023163"/>
    </source>
</evidence>
<proteinExistence type="predicted"/>
<dbReference type="GO" id="GO:0003677">
    <property type="term" value="F:DNA binding"/>
    <property type="evidence" value="ECO:0007669"/>
    <property type="project" value="UniProtKB-KW"/>
</dbReference>
<keyword evidence="3" id="KW-0804">Transcription</keyword>
<dbReference type="Gene3D" id="1.10.10.10">
    <property type="entry name" value="Winged helix-like DNA-binding domain superfamily/Winged helix DNA-binding domain"/>
    <property type="match status" value="1"/>
</dbReference>
<dbReference type="Pfam" id="PF01047">
    <property type="entry name" value="MarR"/>
    <property type="match status" value="1"/>
</dbReference>
<name>A0A3B0TGX4_9ZZZZ</name>
<dbReference type="InterPro" id="IPR036390">
    <property type="entry name" value="WH_DNA-bd_sf"/>
</dbReference>
<gene>
    <name evidence="5" type="ORF">MNBD_BACTEROID05-546</name>
</gene>
<sequence>MGTKYKGSKKEIEALNAFIKLNRASETVFGNTKNLFSKEGLTESQFSVLEVLYHCGPQSQLDIGKKILKTRGNITFVIRNLEKNGYIIRQREDKDKRFYLVNLTKKGRAVIAKIFPQHVKQIVDTMSILSFKEQQELARLCKKLGLAVKG</sequence>
<feature type="domain" description="HTH marR-type" evidence="4">
    <location>
        <begin position="11"/>
        <end position="146"/>
    </location>
</feature>
<dbReference type="SMART" id="SM00347">
    <property type="entry name" value="HTH_MARR"/>
    <property type="match status" value="1"/>
</dbReference>
<dbReference type="EMBL" id="UOEN01000003">
    <property type="protein sequence ID" value="VAW11419.1"/>
    <property type="molecule type" value="Genomic_DNA"/>
</dbReference>
<evidence type="ECO:0000259" key="4">
    <source>
        <dbReference type="PROSITE" id="PS50995"/>
    </source>
</evidence>
<evidence type="ECO:0000256" key="2">
    <source>
        <dbReference type="ARBA" id="ARBA00023125"/>
    </source>
</evidence>
<reference evidence="5" key="1">
    <citation type="submission" date="2018-06" db="EMBL/GenBank/DDBJ databases">
        <authorList>
            <person name="Zhirakovskaya E."/>
        </authorList>
    </citation>
    <scope>NUCLEOTIDE SEQUENCE</scope>
</reference>
<dbReference type="GO" id="GO:0003700">
    <property type="term" value="F:DNA-binding transcription factor activity"/>
    <property type="evidence" value="ECO:0007669"/>
    <property type="project" value="InterPro"/>
</dbReference>
<keyword evidence="2" id="KW-0238">DNA-binding</keyword>
<dbReference type="AlphaFoldDB" id="A0A3B0TGX4"/>
<dbReference type="PANTHER" id="PTHR42756">
    <property type="entry name" value="TRANSCRIPTIONAL REGULATOR, MARR"/>
    <property type="match status" value="1"/>
</dbReference>
<dbReference type="PANTHER" id="PTHR42756:SF1">
    <property type="entry name" value="TRANSCRIPTIONAL REPRESSOR OF EMRAB OPERON"/>
    <property type="match status" value="1"/>
</dbReference>
<protein>
    <recommendedName>
        <fullName evidence="4">HTH marR-type domain-containing protein</fullName>
    </recommendedName>
</protein>
<dbReference type="PROSITE" id="PS50995">
    <property type="entry name" value="HTH_MARR_2"/>
    <property type="match status" value="1"/>
</dbReference>
<evidence type="ECO:0000313" key="5">
    <source>
        <dbReference type="EMBL" id="VAW11419.1"/>
    </source>
</evidence>
<dbReference type="SUPFAM" id="SSF46785">
    <property type="entry name" value="Winged helix' DNA-binding domain"/>
    <property type="match status" value="1"/>
</dbReference>
<dbReference type="InterPro" id="IPR036388">
    <property type="entry name" value="WH-like_DNA-bd_sf"/>
</dbReference>
<dbReference type="InterPro" id="IPR000835">
    <property type="entry name" value="HTH_MarR-typ"/>
</dbReference>
<dbReference type="PRINTS" id="PR00598">
    <property type="entry name" value="HTHMARR"/>
</dbReference>
<accession>A0A3B0TGX4</accession>
<evidence type="ECO:0000256" key="1">
    <source>
        <dbReference type="ARBA" id="ARBA00023015"/>
    </source>
</evidence>